<proteinExistence type="predicted"/>
<evidence type="ECO:0000313" key="1">
    <source>
        <dbReference type="EMBL" id="KAJ9048030.1"/>
    </source>
</evidence>
<reference evidence="1" key="1">
    <citation type="submission" date="2022-04" db="EMBL/GenBank/DDBJ databases">
        <title>Genome of the entomopathogenic fungus Entomophthora muscae.</title>
        <authorList>
            <person name="Elya C."/>
            <person name="Lovett B.R."/>
            <person name="Lee E."/>
            <person name="Macias A.M."/>
            <person name="Hajek A.E."/>
            <person name="De Bivort B.L."/>
            <person name="Kasson M.T."/>
            <person name="De Fine Licht H.H."/>
            <person name="Stajich J.E."/>
        </authorList>
    </citation>
    <scope>NUCLEOTIDE SEQUENCE</scope>
    <source>
        <strain evidence="1">Berkeley</strain>
    </source>
</reference>
<accession>A0ACC2RD83</accession>
<sequence length="2141" mass="237907">MNFSGVNTEAISHSTIDLDSVFSAQPEADKNSIQIPTAGSGSFASRITSASSASSISHISDVTTYEIPPSTLKPASDLPSMIQVVLHAAFERFVQMADGKLETVKSISPREEFRLVNVLARSVDADFDGVLISLGSIGRHCLGLLINSLLTWRSIRISPKPSKEDRRTSRSQALLTDRLNLAVDFILCRSLNCFLDHIKIARGLDQCGILLEGFVFGYIETLTAPLEANSTNHQALYQVLGDVINSLSNLRFASLSDRFIAALEQVPDEGVLEKEGNVVLIIKSMQKLKLKIYPADSLEETAEFLLSCATFFRKTQNPRLKETYSQTFVDMFLPIVPVLVAEVNFPVWVKAVDILLLKASKLLQKLAHSRFALPFAVSVLGVTQKEVFQAKWQGLFEVCVHRSKDKALRPVALCCLSRLVWIYLFRYPDTSSVAHKKLDAIYRLAIASPRRSPLAPALLHQTNIVHCVLSFDPGYGFQSWLSGLLSLESLVSSGIDAIQPDKITIAVKAFIMFLTDTSRAARVPPFPSDASAGDVVLDERLEADARIQAPLRAVLDALDLLLPPLELSYGAMLVNEDWCRPISTLSETLLISQTAELVRAYPKLQVFSIVYSRDKQPFFDMVTAWLEGLPLLIPSNFSTPRVVDFTIRLILHIDPAVSLAAGKALERLSNSRRLHVPVLRSLSKLIQKIKVQFIEVLAPIHSDHDHEGLNLLRVFLRILSSWHDYLVSLSKDALDREDPDAALTWSLIEETEALGLLFLCSAYVPVRRCALDILAVIANIERTYEALVRNGDLSRLPIIDTIKSGEADKIVASQGGTTTAYDAAIAEKHQELWTLSFPHLSKLILDRSPITTVLCRHMVSSRLKQLHPHISALSEADDFPTKLVTPDCIVLEQWGRDLTFVCATITYVAEPKPTYAKRRDQRSSDGIQSAKELFRLVFVLLSCSNRSIRSTVVAALCQINRNIYRHFLEDLQPFVRIVQEDTKSRCTTRDFGSRRRQDGFREGIAECLAKTASTMLEAQFQNDDSLAVQTLPFIQDIFIFLSQSEVQSGWSWQELRIYLCELAHGVFTKLSMTRPAAMTFELRHGLFLLAEKWCGHGAHRDATREREMHMMTEALEPYTDVIARGARTREIEALRRRLELASLKLMAVLCQGPIITASSSFDLPNLFQWIESLLNSPDPDVQPIARQVLHALLWHNMDNPLLYENVLHRCYSLTTSGYFLALADILGEARSPPITPGKRIFLIAHKCGDADPIVRRAACRLLRQHWTTCRLQPTLEDDRLCGRVIHPLATVYEQARVEVSMGLSQYHPELVLEVVSEVVMRIPSIGATNLSAALQLLAPWIHAIRLTLNEGELSAVSNAIVTNMLCLVVKYSDQHPVDVERLWQALLSTAAPSEIEAVLKFLIQVNLEKRNPQLVFHTKNVFIYICRTQAGPAMLEFLMVALTPTSMIPQKPGRSKPHIKHMSSPLFVANLDDYILTHTKRPAFSPGQLVLIFISDIILSFSSLAPHLPQLLHLGACQAFDSGLLPAAIKDLTQPILPSLLIMFVNNNGSSYLVEEIHSLLSAYLAAVLGATPAHSGALESLLHGTMAAMAVHDVPLLEQWCDVASYWATACPIRSVARASFTIYRSFSLPLKPKGLTDIMARLASTLSDGAKDIQNFAHEIIQSLHSRLGFVDLKGWSLTPGLFWFLVGCLNGYNEAEYLQCLSLLQQLVEHMLPADLSGISQFLAHLPDQLYIPSIEDVLILGLSSLEAAPIACDLLFKFLSPPQCDLIVDAQKVHLAILMFSFPYILDTALIADSEEGLPHTFFLSPEQLAEIAQRSECPSLGKTLLGLSQLRFRNENICLQKLLHGLREGFFPTYERECLQIGLGLLFTDTPVLVQRRLKLCKIIMSAVDSHQLDFSGEDAVDVASLLRLLDGEFREEALEVMEDLLSFSNCKAQGSRQDDMGLWESPSDKPQPPALKESHHPSKWGVMPSHGRQESTRSLLAAVAQASSHTLEYSIPDVPIPSDNSLGIDGIGTCDSENFIPPAVEMADIARAVSPFHPPVMTDFYVDAGASPRSYHHYSNSSNSIGNSYRILPQSKRQSSHSRNHSSLASLTDFCSANNCEMGELKNLYSAISDIDGFFSSIPNTDAPFNDSQYL</sequence>
<organism evidence="1 2">
    <name type="scientific">Entomophthora muscae</name>
    <dbReference type="NCBI Taxonomy" id="34485"/>
    <lineage>
        <taxon>Eukaryota</taxon>
        <taxon>Fungi</taxon>
        <taxon>Fungi incertae sedis</taxon>
        <taxon>Zoopagomycota</taxon>
        <taxon>Entomophthoromycotina</taxon>
        <taxon>Entomophthoromycetes</taxon>
        <taxon>Entomophthorales</taxon>
        <taxon>Entomophthoraceae</taxon>
        <taxon>Entomophthora</taxon>
    </lineage>
</organism>
<comment type="caution">
    <text evidence="1">The sequence shown here is derived from an EMBL/GenBank/DDBJ whole genome shotgun (WGS) entry which is preliminary data.</text>
</comment>
<evidence type="ECO:0000313" key="2">
    <source>
        <dbReference type="Proteomes" id="UP001165960"/>
    </source>
</evidence>
<protein>
    <submittedName>
        <fullName evidence="1">Cell morphogenesis protein PAG1</fullName>
    </submittedName>
</protein>
<name>A0ACC2RD83_9FUNG</name>
<keyword evidence="2" id="KW-1185">Reference proteome</keyword>
<dbReference type="EMBL" id="QTSX02007682">
    <property type="protein sequence ID" value="KAJ9048030.1"/>
    <property type="molecule type" value="Genomic_DNA"/>
</dbReference>
<dbReference type="Proteomes" id="UP001165960">
    <property type="component" value="Unassembled WGS sequence"/>
</dbReference>
<gene>
    <name evidence="1" type="primary">TAO3</name>
    <name evidence="1" type="ORF">DSO57_1039071</name>
</gene>